<name>A0ACC0HNN7_9ERIC</name>
<dbReference type="EMBL" id="CM045761">
    <property type="protein sequence ID" value="KAI8014085.1"/>
    <property type="molecule type" value="Genomic_DNA"/>
</dbReference>
<evidence type="ECO:0000313" key="2">
    <source>
        <dbReference type="Proteomes" id="UP001060215"/>
    </source>
</evidence>
<dbReference type="Proteomes" id="UP001060215">
    <property type="component" value="Chromosome 4"/>
</dbReference>
<protein>
    <submittedName>
        <fullName evidence="1">Uncharacterized protein</fullName>
    </submittedName>
</protein>
<sequence length="104" mass="12078">MKNVSQRRINSLLRQSRVLKLRLRMLVARRTELEEIIPSAEEICRFYDPAVSLNMDLKTKLESSWEKFDALLLELQDKPKIFGMTASPVIRSSVVSALLLYGRR</sequence>
<reference evidence="1 2" key="1">
    <citation type="journal article" date="2022" name="Plant J.">
        <title>Chromosome-level genome of Camellia lanceoleosa provides a valuable resource for understanding genome evolution and self-incompatibility.</title>
        <authorList>
            <person name="Gong W."/>
            <person name="Xiao S."/>
            <person name="Wang L."/>
            <person name="Liao Z."/>
            <person name="Chang Y."/>
            <person name="Mo W."/>
            <person name="Hu G."/>
            <person name="Li W."/>
            <person name="Zhao G."/>
            <person name="Zhu H."/>
            <person name="Hu X."/>
            <person name="Ji K."/>
            <person name="Xiang X."/>
            <person name="Song Q."/>
            <person name="Yuan D."/>
            <person name="Jin S."/>
            <person name="Zhang L."/>
        </authorList>
    </citation>
    <scope>NUCLEOTIDE SEQUENCE [LARGE SCALE GENOMIC DNA]</scope>
    <source>
        <strain evidence="1">SQ_2022a</strain>
    </source>
</reference>
<accession>A0ACC0HNN7</accession>
<proteinExistence type="predicted"/>
<organism evidence="1 2">
    <name type="scientific">Camellia lanceoleosa</name>
    <dbReference type="NCBI Taxonomy" id="1840588"/>
    <lineage>
        <taxon>Eukaryota</taxon>
        <taxon>Viridiplantae</taxon>
        <taxon>Streptophyta</taxon>
        <taxon>Embryophyta</taxon>
        <taxon>Tracheophyta</taxon>
        <taxon>Spermatophyta</taxon>
        <taxon>Magnoliopsida</taxon>
        <taxon>eudicotyledons</taxon>
        <taxon>Gunneridae</taxon>
        <taxon>Pentapetalae</taxon>
        <taxon>asterids</taxon>
        <taxon>Ericales</taxon>
        <taxon>Theaceae</taxon>
        <taxon>Camellia</taxon>
    </lineage>
</organism>
<evidence type="ECO:0000313" key="1">
    <source>
        <dbReference type="EMBL" id="KAI8014085.1"/>
    </source>
</evidence>
<keyword evidence="2" id="KW-1185">Reference proteome</keyword>
<comment type="caution">
    <text evidence="1">The sequence shown here is derived from an EMBL/GenBank/DDBJ whole genome shotgun (WGS) entry which is preliminary data.</text>
</comment>
<gene>
    <name evidence="1" type="ORF">LOK49_LG05G00935</name>
</gene>